<dbReference type="Proteomes" id="UP000312702">
    <property type="component" value="Chromosome"/>
</dbReference>
<protein>
    <submittedName>
        <fullName evidence="1">Uncharacterized protein</fullName>
    </submittedName>
</protein>
<keyword evidence="2" id="KW-1185">Reference proteome</keyword>
<sequence length="94" mass="11052">MPVFKISETERLISTPRVWEWQKLQMRKHRVTKELVEDWQFYRNYLSIESALKDLAEHGIRLSDEKLILDAIQDVKSLLERLGRAITVTGNGRG</sequence>
<dbReference type="EMBL" id="CP040973">
    <property type="protein sequence ID" value="QDC61434.1"/>
    <property type="molecule type" value="Genomic_DNA"/>
</dbReference>
<dbReference type="RefSeq" id="WP_139884530.1">
    <property type="nucleotide sequence ID" value="NZ_CP040973.1"/>
</dbReference>
<gene>
    <name evidence="1" type="ORF">FIT74_04600</name>
</gene>
<proteinExistence type="predicted"/>
<name>A0ABX5VWS4_9PROT</name>
<organism evidence="1 2">
    <name type="scientific">Candidatus Methylopumilus universalis</name>
    <dbReference type="NCBI Taxonomy" id="2588536"/>
    <lineage>
        <taxon>Bacteria</taxon>
        <taxon>Pseudomonadati</taxon>
        <taxon>Pseudomonadota</taxon>
        <taxon>Betaproteobacteria</taxon>
        <taxon>Nitrosomonadales</taxon>
        <taxon>Methylophilaceae</taxon>
        <taxon>Candidatus Methylopumilus</taxon>
    </lineage>
</organism>
<evidence type="ECO:0000313" key="2">
    <source>
        <dbReference type="Proteomes" id="UP000312702"/>
    </source>
</evidence>
<reference evidence="1 2" key="1">
    <citation type="journal article" date="2019" name="ISME J.">
        <title>Evolution in action: habitat transition from sediment to the pelagial leads to genome streamlining in Methylophilaceae.</title>
        <authorList>
            <person name="Salcher M."/>
            <person name="Schaefle D."/>
            <person name="Kaspar M."/>
            <person name="Neuenschwander S.M."/>
            <person name="Ghai R."/>
        </authorList>
    </citation>
    <scope>NUCLEOTIDE SEQUENCE [LARGE SCALE GENOMIC DNA]</scope>
    <source>
        <strain evidence="1 2">MMS-VI-25</strain>
    </source>
</reference>
<accession>A0ABX5VWS4</accession>
<evidence type="ECO:0000313" key="1">
    <source>
        <dbReference type="EMBL" id="QDC61434.1"/>
    </source>
</evidence>